<dbReference type="Pfam" id="PF13012">
    <property type="entry name" value="MitMem_reg"/>
    <property type="match status" value="1"/>
</dbReference>
<evidence type="ECO:0000313" key="6">
    <source>
        <dbReference type="Proteomes" id="UP000748531"/>
    </source>
</evidence>
<dbReference type="PROSITE" id="PS50249">
    <property type="entry name" value="MPN"/>
    <property type="match status" value="1"/>
</dbReference>
<dbReference type="SMART" id="SM00232">
    <property type="entry name" value="JAB_MPN"/>
    <property type="match status" value="1"/>
</dbReference>
<reference evidence="5" key="1">
    <citation type="submission" date="2019-05" db="EMBL/GenBank/DDBJ databases">
        <title>Annotation for the trematode Paragonimus heterotremus.</title>
        <authorList>
            <person name="Choi Y.-J."/>
        </authorList>
    </citation>
    <scope>NUCLEOTIDE SEQUENCE</scope>
    <source>
        <strain evidence="5">LC</strain>
    </source>
</reference>
<dbReference type="GO" id="GO:0008237">
    <property type="term" value="F:metallopeptidase activity"/>
    <property type="evidence" value="ECO:0007669"/>
    <property type="project" value="InterPro"/>
</dbReference>
<dbReference type="Pfam" id="PF01398">
    <property type="entry name" value="JAB"/>
    <property type="match status" value="1"/>
</dbReference>
<accession>A0A8J4T573</accession>
<dbReference type="CDD" id="cd08064">
    <property type="entry name" value="MPN_eIF3f"/>
    <property type="match status" value="1"/>
</dbReference>
<dbReference type="InterPro" id="IPR000555">
    <property type="entry name" value="JAMM/MPN+_dom"/>
</dbReference>
<evidence type="ECO:0000256" key="1">
    <source>
        <dbReference type="ARBA" id="ARBA00022490"/>
    </source>
</evidence>
<evidence type="ECO:0000256" key="2">
    <source>
        <dbReference type="ARBA" id="ARBA00022540"/>
    </source>
</evidence>
<gene>
    <name evidence="5" type="ORF">PHET_08545</name>
</gene>
<evidence type="ECO:0000256" key="3">
    <source>
        <dbReference type="ARBA" id="ARBA00022917"/>
    </source>
</evidence>
<proteinExistence type="predicted"/>
<protein>
    <submittedName>
        <fullName evidence="5">Eukaryotic translation initiation factor 3 subunit F</fullName>
    </submittedName>
</protein>
<dbReference type="PANTHER" id="PTHR10540:SF6">
    <property type="entry name" value="EUKARYOTIC TRANSLATION INITIATION FACTOR 3 SUBUNIT F"/>
    <property type="match status" value="1"/>
</dbReference>
<dbReference type="AlphaFoldDB" id="A0A8J4T573"/>
<dbReference type="Gene3D" id="3.40.140.10">
    <property type="entry name" value="Cytidine Deaminase, domain 2"/>
    <property type="match status" value="1"/>
</dbReference>
<feature type="domain" description="MPN" evidence="4">
    <location>
        <begin position="7"/>
        <end position="140"/>
    </location>
</feature>
<evidence type="ECO:0000259" key="4">
    <source>
        <dbReference type="PROSITE" id="PS50249"/>
    </source>
</evidence>
<organism evidence="5 6">
    <name type="scientific">Paragonimus heterotremus</name>
    <dbReference type="NCBI Taxonomy" id="100268"/>
    <lineage>
        <taxon>Eukaryota</taxon>
        <taxon>Metazoa</taxon>
        <taxon>Spiralia</taxon>
        <taxon>Lophotrochozoa</taxon>
        <taxon>Platyhelminthes</taxon>
        <taxon>Trematoda</taxon>
        <taxon>Digenea</taxon>
        <taxon>Plagiorchiida</taxon>
        <taxon>Troglotremata</taxon>
        <taxon>Troglotrematidae</taxon>
        <taxon>Paragonimus</taxon>
    </lineage>
</organism>
<dbReference type="InterPro" id="IPR024969">
    <property type="entry name" value="EIF3F/CSN6-like_C"/>
</dbReference>
<dbReference type="Proteomes" id="UP000748531">
    <property type="component" value="Unassembled WGS sequence"/>
</dbReference>
<dbReference type="GO" id="GO:0031369">
    <property type="term" value="F:translation initiation factor binding"/>
    <property type="evidence" value="ECO:0007669"/>
    <property type="project" value="InterPro"/>
</dbReference>
<sequence>MESGATVRIHPIVLASIVDAYERRGENSERVIGTLLGSVGKGMIEVTNCYCVPHEETTVAVSMDFEFGKNMYQLERLINRNQRIVGWYATGSEMTEYFKVIHQDYYMQSVNVDVLFLLVDTSLSIGDRMGLKAYLSRPVGIPGGTRGIIFVPLDVEIEFYNAERCAVDMMASAVNPKSKLRPELGDDMLHLFQMSQHLTTMLEQVIAYVDDVLNGKRPADPNIGRAIAQLILSIPKLDPAHLDTLINSSYKDLLMITYLTNLIRTHLKLLSLAQ</sequence>
<dbReference type="GO" id="GO:0003743">
    <property type="term" value="F:translation initiation factor activity"/>
    <property type="evidence" value="ECO:0007669"/>
    <property type="project" value="UniProtKB-KW"/>
</dbReference>
<keyword evidence="3" id="KW-0648">Protein biosynthesis</keyword>
<dbReference type="PANTHER" id="PTHR10540">
    <property type="entry name" value="EUKARYOTIC TRANSLATION INITIATION FACTOR 3 SUBUNIT F-RELATED"/>
    <property type="match status" value="1"/>
</dbReference>
<keyword evidence="2 5" id="KW-0396">Initiation factor</keyword>
<dbReference type="InterPro" id="IPR037518">
    <property type="entry name" value="MPN"/>
</dbReference>
<dbReference type="GO" id="GO:0071541">
    <property type="term" value="C:eukaryotic translation initiation factor 3 complex, eIF3m"/>
    <property type="evidence" value="ECO:0007669"/>
    <property type="project" value="TreeGrafter"/>
</dbReference>
<dbReference type="EMBL" id="LUCH01005452">
    <property type="protein sequence ID" value="KAF5398059.1"/>
    <property type="molecule type" value="Genomic_DNA"/>
</dbReference>
<dbReference type="OrthoDB" id="25498at2759"/>
<keyword evidence="1" id="KW-0963">Cytoplasm</keyword>
<name>A0A8J4T573_9TREM</name>
<evidence type="ECO:0000313" key="5">
    <source>
        <dbReference type="EMBL" id="KAF5398059.1"/>
    </source>
</evidence>
<comment type="caution">
    <text evidence="5">The sequence shown here is derived from an EMBL/GenBank/DDBJ whole genome shotgun (WGS) entry which is preliminary data.</text>
</comment>
<dbReference type="InterPro" id="IPR027531">
    <property type="entry name" value="eIF3f"/>
</dbReference>
<keyword evidence="6" id="KW-1185">Reference proteome</keyword>